<reference evidence="2 3" key="1">
    <citation type="journal article" date="2015" name="Fungal Genet. Biol.">
        <title>Evolution of novel wood decay mechanisms in Agaricales revealed by the genome sequences of Fistulina hepatica and Cylindrobasidium torrendii.</title>
        <authorList>
            <person name="Floudas D."/>
            <person name="Held B.W."/>
            <person name="Riley R."/>
            <person name="Nagy L.G."/>
            <person name="Koehler G."/>
            <person name="Ransdell A.S."/>
            <person name="Younus H."/>
            <person name="Chow J."/>
            <person name="Chiniquy J."/>
            <person name="Lipzen A."/>
            <person name="Tritt A."/>
            <person name="Sun H."/>
            <person name="Haridas S."/>
            <person name="LaButti K."/>
            <person name="Ohm R.A."/>
            <person name="Kues U."/>
            <person name="Blanchette R.A."/>
            <person name="Grigoriev I.V."/>
            <person name="Minto R.E."/>
            <person name="Hibbett D.S."/>
        </authorList>
    </citation>
    <scope>NUCLEOTIDE SEQUENCE [LARGE SCALE GENOMIC DNA]</scope>
    <source>
        <strain evidence="2 3">FP15055 ss-10</strain>
    </source>
</reference>
<feature type="compositionally biased region" description="Polar residues" evidence="1">
    <location>
        <begin position="1"/>
        <end position="35"/>
    </location>
</feature>
<organism evidence="2 3">
    <name type="scientific">Cylindrobasidium torrendii FP15055 ss-10</name>
    <dbReference type="NCBI Taxonomy" id="1314674"/>
    <lineage>
        <taxon>Eukaryota</taxon>
        <taxon>Fungi</taxon>
        <taxon>Dikarya</taxon>
        <taxon>Basidiomycota</taxon>
        <taxon>Agaricomycotina</taxon>
        <taxon>Agaricomycetes</taxon>
        <taxon>Agaricomycetidae</taxon>
        <taxon>Agaricales</taxon>
        <taxon>Marasmiineae</taxon>
        <taxon>Physalacriaceae</taxon>
        <taxon>Cylindrobasidium</taxon>
    </lineage>
</organism>
<gene>
    <name evidence="2" type="ORF">CYLTODRAFT_459999</name>
</gene>
<evidence type="ECO:0000256" key="1">
    <source>
        <dbReference type="SAM" id="MobiDB-lite"/>
    </source>
</evidence>
<evidence type="ECO:0000313" key="2">
    <source>
        <dbReference type="EMBL" id="KIY61272.1"/>
    </source>
</evidence>
<accession>A0A0D7ASU2</accession>
<keyword evidence="3" id="KW-1185">Reference proteome</keyword>
<dbReference type="EMBL" id="KN880990">
    <property type="protein sequence ID" value="KIY61272.1"/>
    <property type="molecule type" value="Genomic_DNA"/>
</dbReference>
<name>A0A0D7ASU2_9AGAR</name>
<sequence length="107" mass="11289">MTPSFNFSKSVAPSQPHLSFSTASPTPGAPGSSTAIPKGQLHVPTSRFRQPFPRCTCPRDCGTLEILKRFRPSHVVCAWFAPAAPIMPIISNTAPGSLRASISGKAA</sequence>
<dbReference type="Proteomes" id="UP000054007">
    <property type="component" value="Unassembled WGS sequence"/>
</dbReference>
<dbReference type="AlphaFoldDB" id="A0A0D7ASU2"/>
<evidence type="ECO:0000313" key="3">
    <source>
        <dbReference type="Proteomes" id="UP000054007"/>
    </source>
</evidence>
<protein>
    <submittedName>
        <fullName evidence="2">Uncharacterized protein</fullName>
    </submittedName>
</protein>
<proteinExistence type="predicted"/>
<feature type="region of interest" description="Disordered" evidence="1">
    <location>
        <begin position="1"/>
        <end position="46"/>
    </location>
</feature>